<reference evidence="2 4" key="3">
    <citation type="journal article" date="2021" name="BMC Genomics">
        <title>Genome-resolved metagenome and metatranscriptome analyses of thermophilic composting reveal key bacterial players and their metabolic interactions.</title>
        <authorList>
            <person name="Braga L.P.P."/>
            <person name="Pereira R.V."/>
            <person name="Martins L.F."/>
            <person name="Moura L.M.S."/>
            <person name="Sanchez F.B."/>
            <person name="Patane J.S.L."/>
            <person name="da Silva A.M."/>
            <person name="Setubal J.C."/>
        </authorList>
    </citation>
    <scope>NUCLEOTIDE SEQUENCE [LARGE SCALE GENOMIC DNA]</scope>
    <source>
        <strain evidence="2">ZC4RG45</strain>
    </source>
</reference>
<evidence type="ECO:0000259" key="1">
    <source>
        <dbReference type="Pfam" id="PF00294"/>
    </source>
</evidence>
<dbReference type="EMBL" id="QGUI01000413">
    <property type="protein sequence ID" value="PZM96143.1"/>
    <property type="molecule type" value="Genomic_DNA"/>
</dbReference>
<accession>A0A2W4LF16</accession>
<evidence type="ECO:0000313" key="3">
    <source>
        <dbReference type="EMBL" id="PZM96143.1"/>
    </source>
</evidence>
<reference evidence="2" key="2">
    <citation type="submission" date="2018-05" db="EMBL/GenBank/DDBJ databases">
        <authorList>
            <person name="Moura L."/>
            <person name="Setubal J.C."/>
        </authorList>
    </citation>
    <scope>NUCLEOTIDE SEQUENCE</scope>
    <source>
        <strain evidence="2">ZC4RG45</strain>
    </source>
</reference>
<dbReference type="AlphaFoldDB" id="A0A2W4LF16"/>
<dbReference type="STRING" id="1111738.GCA_000427905_01033"/>
<organism evidence="3">
    <name type="scientific">Thermocrispum agreste</name>
    <dbReference type="NCBI Taxonomy" id="37925"/>
    <lineage>
        <taxon>Bacteria</taxon>
        <taxon>Bacillati</taxon>
        <taxon>Actinomycetota</taxon>
        <taxon>Actinomycetes</taxon>
        <taxon>Pseudonocardiales</taxon>
        <taxon>Pseudonocardiaceae</taxon>
        <taxon>Thermocrispum</taxon>
    </lineage>
</organism>
<protein>
    <submittedName>
        <fullName evidence="2">PfkB family carbohydrate kinase</fullName>
    </submittedName>
    <submittedName>
        <fullName evidence="3">Sugar kinase</fullName>
    </submittedName>
</protein>
<dbReference type="SUPFAM" id="SSF53613">
    <property type="entry name" value="Ribokinase-like"/>
    <property type="match status" value="1"/>
</dbReference>
<keyword evidence="3" id="KW-0418">Kinase</keyword>
<dbReference type="InterPro" id="IPR011611">
    <property type="entry name" value="PfkB_dom"/>
</dbReference>
<evidence type="ECO:0000313" key="2">
    <source>
        <dbReference type="EMBL" id="MFO7190919.1"/>
    </source>
</evidence>
<name>A0A2W4LF16_9PSEU</name>
<proteinExistence type="predicted"/>
<dbReference type="PANTHER" id="PTHR42774:SF3">
    <property type="entry name" value="KETOHEXOKINASE"/>
    <property type="match status" value="1"/>
</dbReference>
<dbReference type="GO" id="GO:0016301">
    <property type="term" value="F:kinase activity"/>
    <property type="evidence" value="ECO:0007669"/>
    <property type="project" value="UniProtKB-KW"/>
</dbReference>
<dbReference type="Proteomes" id="UP000249324">
    <property type="component" value="Unassembled WGS sequence"/>
</dbReference>
<evidence type="ECO:0000313" key="4">
    <source>
        <dbReference type="Proteomes" id="UP000249324"/>
    </source>
</evidence>
<dbReference type="Pfam" id="PF00294">
    <property type="entry name" value="PfkB"/>
    <property type="match status" value="1"/>
</dbReference>
<gene>
    <name evidence="2" type="ORF">DIU77_001555</name>
    <name evidence="3" type="ORF">DIU77_11270</name>
</gene>
<dbReference type="Gene3D" id="3.40.1190.20">
    <property type="match status" value="1"/>
</dbReference>
<reference evidence="3" key="1">
    <citation type="submission" date="2018-05" db="EMBL/GenBank/DDBJ databases">
        <authorList>
            <person name="Lanie J.A."/>
            <person name="Ng W.-L."/>
            <person name="Kazmierczak K.M."/>
            <person name="Andrzejewski T.M."/>
            <person name="Davidsen T.M."/>
            <person name="Wayne K.J."/>
            <person name="Tettelin H."/>
            <person name="Glass J.I."/>
            <person name="Rusch D."/>
            <person name="Podicherti R."/>
            <person name="Tsui H.-C.T."/>
            <person name="Winkler M.E."/>
        </authorList>
    </citation>
    <scope>NUCLEOTIDE SEQUENCE</scope>
    <source>
        <strain evidence="3">ZC4RG45</strain>
    </source>
</reference>
<reference evidence="2" key="4">
    <citation type="submission" date="2023-08" db="EMBL/GenBank/DDBJ databases">
        <authorList>
            <person name="Guima S.E.S."/>
            <person name="Martins L.F."/>
            <person name="Silva A.M."/>
            <person name="Setubal J.C."/>
        </authorList>
    </citation>
    <scope>NUCLEOTIDE SEQUENCE</scope>
    <source>
        <strain evidence="2">ZC4RG45</strain>
    </source>
</reference>
<dbReference type="EMBL" id="QGUI02000008">
    <property type="protein sequence ID" value="MFO7190919.1"/>
    <property type="molecule type" value="Genomic_DNA"/>
</dbReference>
<dbReference type="InterPro" id="IPR052562">
    <property type="entry name" value="Ketohexokinase-related"/>
</dbReference>
<sequence length="293" mass="31100">MSAVLFAGLTTIDLAYLVDDYPVEDTKTQASDQFLGAGGPAANAAVTYAFLSGSRPTLVTALGSHQLTEIARADLTEHGVRPVDVIAGEQQQLPISSIVVARRARTRTLVSLDGSRISAPAAGSTVFTDDLRIVLVDGHHEALCLEAARQARSRGITVMLDAGRWKDVHAELLPLVDVAICSAAFRPPGVPDDPADVLNYLADAGVSAAAVSAGEAPIRCRWGDDTCAVPVGREQVIDTLGAGDILHGAFCYYFGDLGQPFPEALSNAARVATFSCRYFGTREWMRHWPGARP</sequence>
<dbReference type="PANTHER" id="PTHR42774">
    <property type="entry name" value="PHOSPHOTRANSFERASE SYSTEM TRANSPORT PROTEIN"/>
    <property type="match status" value="1"/>
</dbReference>
<comment type="caution">
    <text evidence="3">The sequence shown here is derived from an EMBL/GenBank/DDBJ whole genome shotgun (WGS) entry which is preliminary data.</text>
</comment>
<dbReference type="InterPro" id="IPR029056">
    <property type="entry name" value="Ribokinase-like"/>
</dbReference>
<keyword evidence="3" id="KW-0808">Transferase</keyword>
<feature type="domain" description="Carbohydrate kinase PfkB" evidence="1">
    <location>
        <begin position="4"/>
        <end position="283"/>
    </location>
</feature>